<protein>
    <recommendedName>
        <fullName evidence="3">Prolyl oligopeptidase family protein</fullName>
    </recommendedName>
</protein>
<dbReference type="InterPro" id="IPR029058">
    <property type="entry name" value="AB_hydrolase_fold"/>
</dbReference>
<comment type="caution">
    <text evidence="1">The sequence shown here is derived from an EMBL/GenBank/DDBJ whole genome shotgun (WGS) entry which is preliminary data.</text>
</comment>
<evidence type="ECO:0000313" key="2">
    <source>
        <dbReference type="Proteomes" id="UP000606172"/>
    </source>
</evidence>
<dbReference type="EMBL" id="BOOW01000018">
    <property type="protein sequence ID" value="GII92772.1"/>
    <property type="molecule type" value="Genomic_DNA"/>
</dbReference>
<dbReference type="Proteomes" id="UP000606172">
    <property type="component" value="Unassembled WGS sequence"/>
</dbReference>
<evidence type="ECO:0008006" key="3">
    <source>
        <dbReference type="Google" id="ProtNLM"/>
    </source>
</evidence>
<name>A0A919RG50_9ACTN</name>
<dbReference type="Gene3D" id="3.40.50.1820">
    <property type="entry name" value="alpha/beta hydrolase"/>
    <property type="match status" value="1"/>
</dbReference>
<proteinExistence type="predicted"/>
<sequence length="86" mass="9462">MPPHEVPELTAAMPDMDVPVKRYDRPIFIAQGAKDEIVQAEVTAGFAEQIKAAGSDVVYKEYPAGHDVPGHSWGDVKVWLKQRFAG</sequence>
<gene>
    <name evidence="1" type="ORF">Ssi02_30030</name>
</gene>
<reference evidence="1" key="1">
    <citation type="submission" date="2021-01" db="EMBL/GenBank/DDBJ databases">
        <title>Whole genome shotgun sequence of Sinosporangium siamense NBRC 109515.</title>
        <authorList>
            <person name="Komaki H."/>
            <person name="Tamura T."/>
        </authorList>
    </citation>
    <scope>NUCLEOTIDE SEQUENCE</scope>
    <source>
        <strain evidence="1">NBRC 109515</strain>
    </source>
</reference>
<evidence type="ECO:0000313" key="1">
    <source>
        <dbReference type="EMBL" id="GII92772.1"/>
    </source>
</evidence>
<accession>A0A919RG50</accession>
<dbReference type="SUPFAM" id="SSF53474">
    <property type="entry name" value="alpha/beta-Hydrolases"/>
    <property type="match status" value="1"/>
</dbReference>
<organism evidence="1 2">
    <name type="scientific">Sinosporangium siamense</name>
    <dbReference type="NCBI Taxonomy" id="1367973"/>
    <lineage>
        <taxon>Bacteria</taxon>
        <taxon>Bacillati</taxon>
        <taxon>Actinomycetota</taxon>
        <taxon>Actinomycetes</taxon>
        <taxon>Streptosporangiales</taxon>
        <taxon>Streptosporangiaceae</taxon>
        <taxon>Sinosporangium</taxon>
    </lineage>
</organism>
<keyword evidence="2" id="KW-1185">Reference proteome</keyword>
<dbReference type="AlphaFoldDB" id="A0A919RG50"/>